<evidence type="ECO:0000313" key="2">
    <source>
        <dbReference type="Ensembl" id="ENSSRHP00000081964.1"/>
    </source>
</evidence>
<proteinExistence type="predicted"/>
<dbReference type="SUPFAM" id="SSF52266">
    <property type="entry name" value="SGNH hydrolase"/>
    <property type="match status" value="1"/>
</dbReference>
<dbReference type="AlphaFoldDB" id="A0A673LWB2"/>
<protein>
    <recommendedName>
        <fullName evidence="1">SGNH hydrolase-type esterase domain-containing protein</fullName>
    </recommendedName>
</protein>
<dbReference type="Pfam" id="PF13472">
    <property type="entry name" value="Lipase_GDSL_2"/>
    <property type="match status" value="1"/>
</dbReference>
<sequence length="262" mass="29092">MTELNAVLNDTSKIQDTFNSAVLIGSAGMGVQFSALLASTLPVQEPCMDSLAKELSPPLISDATAVRRSTDSCSTPCPREYQWKWVTGAGKRAMHETQPPQKLKLANRFSVLWLSLPSYGAKPAVHCFPAAKVLDIHTKLSDVLGKHANTVIAHVGSNDTSCRESETLKQHFKSLLISLTNTGKNIAISGPLPTFNKGIEKFSRLLSFNTWLKSTYDKYKVIFIDNFDLFWGRQALFRRDGLHPNQRGCQMLAHHIEQHILS</sequence>
<dbReference type="Gene3D" id="3.40.50.12690">
    <property type="match status" value="1"/>
</dbReference>
<evidence type="ECO:0000313" key="3">
    <source>
        <dbReference type="Proteomes" id="UP000472270"/>
    </source>
</evidence>
<organism evidence="2 3">
    <name type="scientific">Sinocyclocheilus rhinocerous</name>
    <dbReference type="NCBI Taxonomy" id="307959"/>
    <lineage>
        <taxon>Eukaryota</taxon>
        <taxon>Metazoa</taxon>
        <taxon>Chordata</taxon>
        <taxon>Craniata</taxon>
        <taxon>Vertebrata</taxon>
        <taxon>Euteleostomi</taxon>
        <taxon>Actinopterygii</taxon>
        <taxon>Neopterygii</taxon>
        <taxon>Teleostei</taxon>
        <taxon>Ostariophysi</taxon>
        <taxon>Cypriniformes</taxon>
        <taxon>Cyprinidae</taxon>
        <taxon>Cyprininae</taxon>
        <taxon>Sinocyclocheilus</taxon>
    </lineage>
</organism>
<dbReference type="InterPro" id="IPR013830">
    <property type="entry name" value="SGNH_hydro"/>
</dbReference>
<name>A0A673LWB2_9TELE</name>
<evidence type="ECO:0000259" key="1">
    <source>
        <dbReference type="Pfam" id="PF13472"/>
    </source>
</evidence>
<feature type="domain" description="SGNH hydrolase-type esterase" evidence="1">
    <location>
        <begin position="134"/>
        <end position="250"/>
    </location>
</feature>
<accession>A0A673LWB2</accession>
<dbReference type="Ensembl" id="ENSSRHT00000084183.1">
    <property type="protein sequence ID" value="ENSSRHP00000081964.1"/>
    <property type="gene ID" value="ENSSRHG00000040601.1"/>
</dbReference>
<reference evidence="2" key="1">
    <citation type="submission" date="2025-08" db="UniProtKB">
        <authorList>
            <consortium name="Ensembl"/>
        </authorList>
    </citation>
    <scope>IDENTIFICATION</scope>
</reference>
<keyword evidence="3" id="KW-1185">Reference proteome</keyword>
<dbReference type="Gene3D" id="3.40.50.12700">
    <property type="match status" value="1"/>
</dbReference>
<dbReference type="Proteomes" id="UP000472270">
    <property type="component" value="Unassembled WGS sequence"/>
</dbReference>
<dbReference type="CDD" id="cd00229">
    <property type="entry name" value="SGNH_hydrolase"/>
    <property type="match status" value="1"/>
</dbReference>
<reference evidence="2" key="2">
    <citation type="submission" date="2025-09" db="UniProtKB">
        <authorList>
            <consortium name="Ensembl"/>
        </authorList>
    </citation>
    <scope>IDENTIFICATION</scope>
</reference>